<feature type="domain" description="EamA" evidence="7">
    <location>
        <begin position="184"/>
        <end position="322"/>
    </location>
</feature>
<evidence type="ECO:0000256" key="4">
    <source>
        <dbReference type="ARBA" id="ARBA00022989"/>
    </source>
</evidence>
<feature type="transmembrane region" description="Helical" evidence="6">
    <location>
        <begin position="69"/>
        <end position="91"/>
    </location>
</feature>
<evidence type="ECO:0000259" key="7">
    <source>
        <dbReference type="Pfam" id="PF00892"/>
    </source>
</evidence>
<comment type="similarity">
    <text evidence="2 6">Belongs to the drug/metabolite transporter (DMT) superfamily. Plant drug/metabolite exporter (P-DME) (TC 2.A.7.4) family.</text>
</comment>
<evidence type="ECO:0000313" key="9">
    <source>
        <dbReference type="Proteomes" id="UP001177003"/>
    </source>
</evidence>
<dbReference type="AlphaFoldDB" id="A0AA36EMV7"/>
<comment type="subcellular location">
    <subcellularLocation>
        <location evidence="1 6">Membrane</location>
        <topology evidence="1 6">Multi-pass membrane protein</topology>
    </subcellularLocation>
</comment>
<evidence type="ECO:0000256" key="2">
    <source>
        <dbReference type="ARBA" id="ARBA00007635"/>
    </source>
</evidence>
<proteinExistence type="inferred from homology"/>
<evidence type="ECO:0000256" key="6">
    <source>
        <dbReference type="RuleBase" id="RU363077"/>
    </source>
</evidence>
<feature type="transmembrane region" description="Helical" evidence="6">
    <location>
        <begin position="214"/>
        <end position="235"/>
    </location>
</feature>
<keyword evidence="3 6" id="KW-0812">Transmembrane</keyword>
<feature type="transmembrane region" description="Helical" evidence="6">
    <location>
        <begin position="130"/>
        <end position="150"/>
    </location>
</feature>
<dbReference type="InterPro" id="IPR030184">
    <property type="entry name" value="WAT1-related"/>
</dbReference>
<keyword evidence="5 6" id="KW-0472">Membrane</keyword>
<dbReference type="InterPro" id="IPR037185">
    <property type="entry name" value="EmrE-like"/>
</dbReference>
<organism evidence="8 9">
    <name type="scientific">Lactuca saligna</name>
    <name type="common">Willowleaf lettuce</name>
    <dbReference type="NCBI Taxonomy" id="75948"/>
    <lineage>
        <taxon>Eukaryota</taxon>
        <taxon>Viridiplantae</taxon>
        <taxon>Streptophyta</taxon>
        <taxon>Embryophyta</taxon>
        <taxon>Tracheophyta</taxon>
        <taxon>Spermatophyta</taxon>
        <taxon>Magnoliopsida</taxon>
        <taxon>eudicotyledons</taxon>
        <taxon>Gunneridae</taxon>
        <taxon>Pentapetalae</taxon>
        <taxon>asterids</taxon>
        <taxon>campanulids</taxon>
        <taxon>Asterales</taxon>
        <taxon>Asteraceae</taxon>
        <taxon>Cichorioideae</taxon>
        <taxon>Cichorieae</taxon>
        <taxon>Lactucinae</taxon>
        <taxon>Lactuca</taxon>
    </lineage>
</organism>
<feature type="transmembrane region" description="Helical" evidence="6">
    <location>
        <begin position="5"/>
        <end position="24"/>
    </location>
</feature>
<dbReference type="SUPFAM" id="SSF103481">
    <property type="entry name" value="Multidrug resistance efflux transporter EmrE"/>
    <property type="match status" value="2"/>
</dbReference>
<gene>
    <name evidence="8" type="ORF">LSALG_LOCUS41616</name>
</gene>
<evidence type="ECO:0000313" key="8">
    <source>
        <dbReference type="EMBL" id="CAI9303161.1"/>
    </source>
</evidence>
<feature type="transmembrane region" description="Helical" evidence="6">
    <location>
        <begin position="97"/>
        <end position="118"/>
    </location>
</feature>
<dbReference type="Proteomes" id="UP001177003">
    <property type="component" value="Chromosome 9"/>
</dbReference>
<accession>A0AA36EMV7</accession>
<protein>
    <recommendedName>
        <fullName evidence="6">WAT1-related protein</fullName>
    </recommendedName>
</protein>
<reference evidence="8" key="1">
    <citation type="submission" date="2023-04" db="EMBL/GenBank/DDBJ databases">
        <authorList>
            <person name="Vijverberg K."/>
            <person name="Xiong W."/>
            <person name="Schranz E."/>
        </authorList>
    </citation>
    <scope>NUCLEOTIDE SEQUENCE</scope>
</reference>
<dbReference type="InterPro" id="IPR000620">
    <property type="entry name" value="EamA_dom"/>
</dbReference>
<evidence type="ECO:0000256" key="5">
    <source>
        <dbReference type="ARBA" id="ARBA00023136"/>
    </source>
</evidence>
<feature type="domain" description="EamA" evidence="7">
    <location>
        <begin position="9"/>
        <end position="148"/>
    </location>
</feature>
<evidence type="ECO:0000256" key="1">
    <source>
        <dbReference type="ARBA" id="ARBA00004141"/>
    </source>
</evidence>
<evidence type="ECO:0000256" key="3">
    <source>
        <dbReference type="ARBA" id="ARBA00022692"/>
    </source>
</evidence>
<feature type="transmembrane region" description="Helical" evidence="6">
    <location>
        <begin position="278"/>
        <end position="298"/>
    </location>
</feature>
<feature type="transmembrane region" description="Helical" evidence="6">
    <location>
        <begin position="36"/>
        <end position="57"/>
    </location>
</feature>
<dbReference type="PANTHER" id="PTHR31218">
    <property type="entry name" value="WAT1-RELATED PROTEIN"/>
    <property type="match status" value="1"/>
</dbReference>
<feature type="transmembrane region" description="Helical" evidence="6">
    <location>
        <begin position="183"/>
        <end position="202"/>
    </location>
</feature>
<dbReference type="EMBL" id="OX465085">
    <property type="protein sequence ID" value="CAI9303161.1"/>
    <property type="molecule type" value="Genomic_DNA"/>
</dbReference>
<dbReference type="GO" id="GO:0022857">
    <property type="term" value="F:transmembrane transporter activity"/>
    <property type="evidence" value="ECO:0007669"/>
    <property type="project" value="InterPro"/>
</dbReference>
<feature type="transmembrane region" description="Helical" evidence="6">
    <location>
        <begin position="304"/>
        <end position="324"/>
    </location>
</feature>
<dbReference type="GO" id="GO:0016020">
    <property type="term" value="C:membrane"/>
    <property type="evidence" value="ECO:0007669"/>
    <property type="project" value="UniProtKB-SubCell"/>
</dbReference>
<keyword evidence="9" id="KW-1185">Reference proteome</keyword>
<dbReference type="Pfam" id="PF00892">
    <property type="entry name" value="EamA"/>
    <property type="match status" value="2"/>
</dbReference>
<keyword evidence="4 6" id="KW-1133">Transmembrane helix</keyword>
<sequence>MAQELLPSLIMVLVQFEFAGMNILSKLALDSGMNPYIHVAYRQMFASVTLGPLAYFIERGKRPRMTWSIFIQVFFCSVFGLTANQITYFVGLKNSTPTIACALSNLLPALTFVLAVIFKQENTKLKTLAGQAKLMGTLIGVGGAMLLSMYHGPIVPIGESGIDVNIMKNTITKDPNGDTQGNLIGPILIIISAFTWAVWFIIQARMGNIYPAPYSSSALMMAMATFECSVFGLIMEPHLHEWSLVPPIRAISCIYSGVVCSGIGVCMMSWCIDKKGPLFVSVFSPLLLVIVAALSWALLREKLYLGTLLGSLMIVLGLYCVLWGKSKEMEFVQKEEELQDTKEDMEMQ</sequence>
<feature type="transmembrane region" description="Helical" evidence="6">
    <location>
        <begin position="247"/>
        <end position="271"/>
    </location>
</feature>
<name>A0AA36EMV7_LACSI</name>